<accession>A0A9D1MX89</accession>
<dbReference type="EMBL" id="DVOC01000052">
    <property type="protein sequence ID" value="HIU90951.1"/>
    <property type="molecule type" value="Genomic_DNA"/>
</dbReference>
<evidence type="ECO:0000313" key="1">
    <source>
        <dbReference type="EMBL" id="HIU90951.1"/>
    </source>
</evidence>
<dbReference type="Gene3D" id="3.20.70.20">
    <property type="match status" value="1"/>
</dbReference>
<comment type="caution">
    <text evidence="1">The sequence shown here is derived from an EMBL/GenBank/DDBJ whole genome shotgun (WGS) entry which is preliminary data.</text>
</comment>
<proteinExistence type="predicted"/>
<gene>
    <name evidence="1" type="ORF">IAC72_02935</name>
</gene>
<sequence>MKFEQWQGFVPGTWSDDGIDVRDFIQKNYTPYLGDESFLCPATEKSAK</sequence>
<organism evidence="1 2">
    <name type="scientific">Candidatus Fimimonas merdipullorum</name>
    <dbReference type="NCBI Taxonomy" id="2840822"/>
    <lineage>
        <taxon>Bacteria</taxon>
        <taxon>Pseudomonadati</taxon>
        <taxon>Myxococcota</taxon>
        <taxon>Myxococcia</taxon>
        <taxon>Myxococcales</taxon>
        <taxon>Cystobacterineae</taxon>
        <taxon>Myxococcaceae</taxon>
        <taxon>Myxococcaceae incertae sedis</taxon>
        <taxon>Candidatus Fimimonas</taxon>
    </lineage>
</organism>
<protein>
    <submittedName>
        <fullName evidence="1">Uncharacterized protein</fullName>
    </submittedName>
</protein>
<reference evidence="1" key="1">
    <citation type="submission" date="2020-10" db="EMBL/GenBank/DDBJ databases">
        <authorList>
            <person name="Gilroy R."/>
        </authorList>
    </citation>
    <scope>NUCLEOTIDE SEQUENCE</scope>
    <source>
        <strain evidence="1">ChiHjej12B11-7776</strain>
    </source>
</reference>
<reference evidence="1" key="2">
    <citation type="journal article" date="2021" name="PeerJ">
        <title>Extensive microbial diversity within the chicken gut microbiome revealed by metagenomics and culture.</title>
        <authorList>
            <person name="Gilroy R."/>
            <person name="Ravi A."/>
            <person name="Getino M."/>
            <person name="Pursley I."/>
            <person name="Horton D.L."/>
            <person name="Alikhan N.F."/>
            <person name="Baker D."/>
            <person name="Gharbi K."/>
            <person name="Hall N."/>
            <person name="Watson M."/>
            <person name="Adriaenssens E.M."/>
            <person name="Foster-Nyarko E."/>
            <person name="Jarju S."/>
            <person name="Secka A."/>
            <person name="Antonio M."/>
            <person name="Oren A."/>
            <person name="Chaudhuri R.R."/>
            <person name="La Ragione R."/>
            <person name="Hildebrand F."/>
            <person name="Pallen M.J."/>
        </authorList>
    </citation>
    <scope>NUCLEOTIDE SEQUENCE</scope>
    <source>
        <strain evidence="1">ChiHjej12B11-7776</strain>
    </source>
</reference>
<name>A0A9D1MX89_9BACT</name>
<dbReference type="SUPFAM" id="SSF51998">
    <property type="entry name" value="PFL-like glycyl radical enzymes"/>
    <property type="match status" value="1"/>
</dbReference>
<dbReference type="Proteomes" id="UP000886852">
    <property type="component" value="Unassembled WGS sequence"/>
</dbReference>
<dbReference type="AlphaFoldDB" id="A0A9D1MX89"/>
<evidence type="ECO:0000313" key="2">
    <source>
        <dbReference type="Proteomes" id="UP000886852"/>
    </source>
</evidence>
<feature type="non-terminal residue" evidence="1">
    <location>
        <position position="48"/>
    </location>
</feature>